<keyword evidence="1" id="KW-0732">Signal</keyword>
<dbReference type="PANTHER" id="PTHR33428:SF14">
    <property type="entry name" value="CARBOXYLESTERASE TYPE B DOMAIN-CONTAINING PROTEIN"/>
    <property type="match status" value="1"/>
</dbReference>
<dbReference type="Proteomes" id="UP001589798">
    <property type="component" value="Unassembled WGS sequence"/>
</dbReference>
<sequence>MTRSASLPLLTLLMACAAPAIAAAAPAPAPVPAPAPAPAPAPIAVTDPVTIVQGPAGRALLLRVTAPLGGRDLPVLVLSHGNLLGRADYPPLVEALARDGWIVIQPDHPDASREGFPPAPYPADTWRIRLEQVDWIAAHLGQVLDRVPGLRARADSGRLALMGHSFGGHTAALAMGARVEDQDQPAPTGRFRAAVLLSPPGNWEGLTAQWQQRGPYMKVDWTGLRGPVLMVNGTADTTPLTDQGPAWHDDGFRLARADADACLMHVEGAGHYLGGIDSVLRGPQGDATPERRARVFAAVTAFLDAAVSRPTGAAAQWPAIRAGLACKR</sequence>
<dbReference type="InterPro" id="IPR017395">
    <property type="entry name" value="Chlorophyllase-like"/>
</dbReference>
<keyword evidence="2" id="KW-0378">Hydrolase</keyword>
<evidence type="ECO:0000313" key="3">
    <source>
        <dbReference type="Proteomes" id="UP001589798"/>
    </source>
</evidence>
<organism evidence="2 3">
    <name type="scientific">Novosphingobium soli</name>
    <dbReference type="NCBI Taxonomy" id="574956"/>
    <lineage>
        <taxon>Bacteria</taxon>
        <taxon>Pseudomonadati</taxon>
        <taxon>Pseudomonadota</taxon>
        <taxon>Alphaproteobacteria</taxon>
        <taxon>Sphingomonadales</taxon>
        <taxon>Sphingomonadaceae</taxon>
        <taxon>Novosphingobium</taxon>
    </lineage>
</organism>
<feature type="chain" id="PRO_5047066432" evidence="1">
    <location>
        <begin position="23"/>
        <end position="328"/>
    </location>
</feature>
<dbReference type="PANTHER" id="PTHR33428">
    <property type="entry name" value="CHLOROPHYLLASE-2, CHLOROPLASTIC"/>
    <property type="match status" value="1"/>
</dbReference>
<protein>
    <submittedName>
        <fullName evidence="2">Alpha/beta hydrolase family protein</fullName>
    </submittedName>
</protein>
<dbReference type="SUPFAM" id="SSF53474">
    <property type="entry name" value="alpha/beta-Hydrolases"/>
    <property type="match status" value="1"/>
</dbReference>
<comment type="caution">
    <text evidence="2">The sequence shown here is derived from an EMBL/GenBank/DDBJ whole genome shotgun (WGS) entry which is preliminary data.</text>
</comment>
<dbReference type="EMBL" id="JBHLWK010000008">
    <property type="protein sequence ID" value="MFC0203597.1"/>
    <property type="molecule type" value="Genomic_DNA"/>
</dbReference>
<feature type="signal peptide" evidence="1">
    <location>
        <begin position="1"/>
        <end position="22"/>
    </location>
</feature>
<dbReference type="PROSITE" id="PS51257">
    <property type="entry name" value="PROKAR_LIPOPROTEIN"/>
    <property type="match status" value="1"/>
</dbReference>
<dbReference type="InterPro" id="IPR029058">
    <property type="entry name" value="AB_hydrolase_fold"/>
</dbReference>
<accession>A0ABV6CS91</accession>
<gene>
    <name evidence="2" type="ORF">ACFFJC_04840</name>
</gene>
<evidence type="ECO:0000313" key="2">
    <source>
        <dbReference type="EMBL" id="MFC0203597.1"/>
    </source>
</evidence>
<dbReference type="Pfam" id="PF07224">
    <property type="entry name" value="Chlorophyllase"/>
    <property type="match status" value="1"/>
</dbReference>
<keyword evidence="3" id="KW-1185">Reference proteome</keyword>
<dbReference type="Gene3D" id="3.40.50.1820">
    <property type="entry name" value="alpha/beta hydrolase"/>
    <property type="match status" value="1"/>
</dbReference>
<evidence type="ECO:0000256" key="1">
    <source>
        <dbReference type="SAM" id="SignalP"/>
    </source>
</evidence>
<reference evidence="2 3" key="1">
    <citation type="submission" date="2024-09" db="EMBL/GenBank/DDBJ databases">
        <authorList>
            <person name="Sun Q."/>
            <person name="Mori K."/>
        </authorList>
    </citation>
    <scope>NUCLEOTIDE SEQUENCE [LARGE SCALE GENOMIC DNA]</scope>
    <source>
        <strain evidence="2 3">CCM 7706</strain>
    </source>
</reference>
<dbReference type="GO" id="GO:0016787">
    <property type="term" value="F:hydrolase activity"/>
    <property type="evidence" value="ECO:0007669"/>
    <property type="project" value="UniProtKB-KW"/>
</dbReference>
<proteinExistence type="predicted"/>
<name>A0ABV6CS91_9SPHN</name>
<dbReference type="RefSeq" id="WP_379486366.1">
    <property type="nucleotide sequence ID" value="NZ_JBHLWK010000008.1"/>
</dbReference>